<dbReference type="EMBL" id="ML995851">
    <property type="protein sequence ID" value="KAF2767793.1"/>
    <property type="molecule type" value="Genomic_DNA"/>
</dbReference>
<dbReference type="AlphaFoldDB" id="A0A6G1L4E4"/>
<sequence>MQACHGRGLEQKKSSSGHAFSSGVAFFLLARLKKDRHSPFICPPSFVEVRWDEWLLVYLHFFTSVLATIANTNPTTPHFLPVHPKIWKHRAAAVGDLQLGISLCLCASQSPVQRPVVRLASKSWPSSMIPARVANPSPPSHNSYCI</sequence>
<dbReference type="Proteomes" id="UP000799436">
    <property type="component" value="Unassembled WGS sequence"/>
</dbReference>
<proteinExistence type="predicted"/>
<evidence type="ECO:0000313" key="1">
    <source>
        <dbReference type="EMBL" id="KAF2767793.1"/>
    </source>
</evidence>
<accession>A0A6G1L4E4</accession>
<gene>
    <name evidence="1" type="ORF">EJ03DRAFT_328814</name>
</gene>
<organism evidence="1 2">
    <name type="scientific">Teratosphaeria nubilosa</name>
    <dbReference type="NCBI Taxonomy" id="161662"/>
    <lineage>
        <taxon>Eukaryota</taxon>
        <taxon>Fungi</taxon>
        <taxon>Dikarya</taxon>
        <taxon>Ascomycota</taxon>
        <taxon>Pezizomycotina</taxon>
        <taxon>Dothideomycetes</taxon>
        <taxon>Dothideomycetidae</taxon>
        <taxon>Mycosphaerellales</taxon>
        <taxon>Teratosphaeriaceae</taxon>
        <taxon>Teratosphaeria</taxon>
    </lineage>
</organism>
<name>A0A6G1L4E4_9PEZI</name>
<evidence type="ECO:0000313" key="2">
    <source>
        <dbReference type="Proteomes" id="UP000799436"/>
    </source>
</evidence>
<protein>
    <submittedName>
        <fullName evidence="1">Uncharacterized protein</fullName>
    </submittedName>
</protein>
<reference evidence="1" key="1">
    <citation type="journal article" date="2020" name="Stud. Mycol.">
        <title>101 Dothideomycetes genomes: a test case for predicting lifestyles and emergence of pathogens.</title>
        <authorList>
            <person name="Haridas S."/>
            <person name="Albert R."/>
            <person name="Binder M."/>
            <person name="Bloem J."/>
            <person name="Labutti K."/>
            <person name="Salamov A."/>
            <person name="Andreopoulos B."/>
            <person name="Baker S."/>
            <person name="Barry K."/>
            <person name="Bills G."/>
            <person name="Bluhm B."/>
            <person name="Cannon C."/>
            <person name="Castanera R."/>
            <person name="Culley D."/>
            <person name="Daum C."/>
            <person name="Ezra D."/>
            <person name="Gonzalez J."/>
            <person name="Henrissat B."/>
            <person name="Kuo A."/>
            <person name="Liang C."/>
            <person name="Lipzen A."/>
            <person name="Lutzoni F."/>
            <person name="Magnuson J."/>
            <person name="Mondo S."/>
            <person name="Nolan M."/>
            <person name="Ohm R."/>
            <person name="Pangilinan J."/>
            <person name="Park H.-J."/>
            <person name="Ramirez L."/>
            <person name="Alfaro M."/>
            <person name="Sun H."/>
            <person name="Tritt A."/>
            <person name="Yoshinaga Y."/>
            <person name="Zwiers L.-H."/>
            <person name="Turgeon B."/>
            <person name="Goodwin S."/>
            <person name="Spatafora J."/>
            <person name="Crous P."/>
            <person name="Grigoriev I."/>
        </authorList>
    </citation>
    <scope>NUCLEOTIDE SEQUENCE</scope>
    <source>
        <strain evidence="1">CBS 116005</strain>
    </source>
</reference>
<keyword evidence="2" id="KW-1185">Reference proteome</keyword>